<dbReference type="AlphaFoldDB" id="A0A0J6HZM4"/>
<name>A0A0J6HZM4_COCPO</name>
<protein>
    <submittedName>
        <fullName evidence="2">Uncharacterized protein</fullName>
    </submittedName>
</protein>
<organism evidence="2 3">
    <name type="scientific">Coccidioides posadasii RMSCC 3488</name>
    <dbReference type="NCBI Taxonomy" id="454284"/>
    <lineage>
        <taxon>Eukaryota</taxon>
        <taxon>Fungi</taxon>
        <taxon>Dikarya</taxon>
        <taxon>Ascomycota</taxon>
        <taxon>Pezizomycotina</taxon>
        <taxon>Eurotiomycetes</taxon>
        <taxon>Eurotiomycetidae</taxon>
        <taxon>Onygenales</taxon>
        <taxon>Onygenaceae</taxon>
        <taxon>Coccidioides</taxon>
    </lineage>
</organism>
<dbReference type="EMBL" id="DS268109">
    <property type="protein sequence ID" value="KMM64442.1"/>
    <property type="molecule type" value="Genomic_DNA"/>
</dbReference>
<proteinExistence type="predicted"/>
<reference evidence="2 3" key="1">
    <citation type="submission" date="2007-06" db="EMBL/GenBank/DDBJ databases">
        <title>The Genome Sequence of Coccidioides posadasii RMSCC_3488.</title>
        <authorList>
            <consortium name="Coccidioides Genome Resources Consortium"/>
            <consortium name="The Broad Institute Genome Sequencing Platform"/>
            <person name="Henn M.R."/>
            <person name="Sykes S."/>
            <person name="Young S."/>
            <person name="Jaffe D."/>
            <person name="Berlin A."/>
            <person name="Alvarez P."/>
            <person name="Butler J."/>
            <person name="Gnerre S."/>
            <person name="Grabherr M."/>
            <person name="Mauceli E."/>
            <person name="Brockman W."/>
            <person name="Kodira C."/>
            <person name="Alvarado L."/>
            <person name="Zeng Q."/>
            <person name="Crawford M."/>
            <person name="Antoine C."/>
            <person name="Devon K."/>
            <person name="Galgiani J."/>
            <person name="Orsborn K."/>
            <person name="Lewis M.L."/>
            <person name="Nusbaum C."/>
            <person name="Galagan J."/>
            <person name="Birren B."/>
        </authorList>
    </citation>
    <scope>NUCLEOTIDE SEQUENCE [LARGE SCALE GENOMIC DNA]</scope>
    <source>
        <strain evidence="2 3">RMSCC 3488</strain>
    </source>
</reference>
<dbReference type="VEuPathDB" id="FungiDB:CPAG_00794"/>
<gene>
    <name evidence="2" type="ORF">CPAG_00794</name>
</gene>
<reference evidence="3" key="3">
    <citation type="journal article" date="2010" name="Genome Res.">
        <title>Population genomic sequencing of Coccidioides fungi reveals recent hybridization and transposon control.</title>
        <authorList>
            <person name="Neafsey D.E."/>
            <person name="Barker B.M."/>
            <person name="Sharpton T.J."/>
            <person name="Stajich J.E."/>
            <person name="Park D.J."/>
            <person name="Whiston E."/>
            <person name="Hung C.-Y."/>
            <person name="McMahan C."/>
            <person name="White J."/>
            <person name="Sykes S."/>
            <person name="Heiman D."/>
            <person name="Young S."/>
            <person name="Zeng Q."/>
            <person name="Abouelleil A."/>
            <person name="Aftuck L."/>
            <person name="Bessette D."/>
            <person name="Brown A."/>
            <person name="FitzGerald M."/>
            <person name="Lui A."/>
            <person name="Macdonald J.P."/>
            <person name="Priest M."/>
            <person name="Orbach M.J."/>
            <person name="Galgiani J.N."/>
            <person name="Kirkland T.N."/>
            <person name="Cole G.T."/>
            <person name="Birren B.W."/>
            <person name="Henn M.R."/>
            <person name="Taylor J.W."/>
            <person name="Rounsley S.D."/>
        </authorList>
    </citation>
    <scope>NUCLEOTIDE SEQUENCE [LARGE SCALE GENOMIC DNA]</scope>
    <source>
        <strain evidence="3">RMSCC 3488</strain>
    </source>
</reference>
<evidence type="ECO:0000256" key="1">
    <source>
        <dbReference type="SAM" id="MobiDB-lite"/>
    </source>
</evidence>
<feature type="compositionally biased region" description="Basic and acidic residues" evidence="1">
    <location>
        <begin position="71"/>
        <end position="80"/>
    </location>
</feature>
<evidence type="ECO:0000313" key="2">
    <source>
        <dbReference type="EMBL" id="KMM64442.1"/>
    </source>
</evidence>
<evidence type="ECO:0000313" key="3">
    <source>
        <dbReference type="Proteomes" id="UP000054567"/>
    </source>
</evidence>
<sequence>MLRANGELPRAGGKLCCRIRATFAGTEPRLRVAGYHCPERKNSATRAACAVSARLVAAQAIGLRASGHRRPGTDDVDAHRASTHRRPTVGRVKATGRRAC</sequence>
<dbReference type="Proteomes" id="UP000054567">
    <property type="component" value="Unassembled WGS sequence"/>
</dbReference>
<accession>A0A0J6HZM4</accession>
<feature type="compositionally biased region" description="Basic residues" evidence="1">
    <location>
        <begin position="81"/>
        <end position="100"/>
    </location>
</feature>
<feature type="region of interest" description="Disordered" evidence="1">
    <location>
        <begin position="64"/>
        <end position="100"/>
    </location>
</feature>
<reference evidence="3" key="2">
    <citation type="journal article" date="2009" name="Genome Res.">
        <title>Comparative genomic analyses of the human fungal pathogens Coccidioides and their relatives.</title>
        <authorList>
            <person name="Sharpton T.J."/>
            <person name="Stajich J.E."/>
            <person name="Rounsley S.D."/>
            <person name="Gardner M.J."/>
            <person name="Wortman J.R."/>
            <person name="Jordar V.S."/>
            <person name="Maiti R."/>
            <person name="Kodira C.D."/>
            <person name="Neafsey D.E."/>
            <person name="Zeng Q."/>
            <person name="Hung C.-Y."/>
            <person name="McMahan C."/>
            <person name="Muszewska A."/>
            <person name="Grynberg M."/>
            <person name="Mandel M.A."/>
            <person name="Kellner E.M."/>
            <person name="Barker B.M."/>
            <person name="Galgiani J.N."/>
            <person name="Orbach M.J."/>
            <person name="Kirkland T.N."/>
            <person name="Cole G.T."/>
            <person name="Henn M.R."/>
            <person name="Birren B.W."/>
            <person name="Taylor J.W."/>
        </authorList>
    </citation>
    <scope>NUCLEOTIDE SEQUENCE [LARGE SCALE GENOMIC DNA]</scope>
    <source>
        <strain evidence="3">RMSCC 3488</strain>
    </source>
</reference>